<protein>
    <submittedName>
        <fullName evidence="1">Uncharacterized protein</fullName>
    </submittedName>
</protein>
<evidence type="ECO:0000313" key="2">
    <source>
        <dbReference type="Proteomes" id="UP000004038"/>
    </source>
</evidence>
<organism evidence="1 2">
    <name type="scientific">Sinorhizobium meliloti CCNWSX0020</name>
    <dbReference type="NCBI Taxonomy" id="1107881"/>
    <lineage>
        <taxon>Bacteria</taxon>
        <taxon>Pseudomonadati</taxon>
        <taxon>Pseudomonadota</taxon>
        <taxon>Alphaproteobacteria</taxon>
        <taxon>Hyphomicrobiales</taxon>
        <taxon>Rhizobiaceae</taxon>
        <taxon>Sinorhizobium/Ensifer group</taxon>
        <taxon>Sinorhizobium</taxon>
    </lineage>
</organism>
<dbReference type="PATRIC" id="fig|1107881.3.peg.696"/>
<dbReference type="AlphaFoldDB" id="H0FU69"/>
<gene>
    <name evidence="1" type="ORF">SM0020_03490</name>
</gene>
<accession>H0FU69</accession>
<dbReference type="EMBL" id="AGVV01000004">
    <property type="protein sequence ID" value="EHK79400.1"/>
    <property type="molecule type" value="Genomic_DNA"/>
</dbReference>
<dbReference type="Proteomes" id="UP000004038">
    <property type="component" value="Unassembled WGS sequence"/>
</dbReference>
<dbReference type="RefSeq" id="WP_003526048.1">
    <property type="nucleotide sequence ID" value="NZ_AGVV01000004.1"/>
</dbReference>
<proteinExistence type="predicted"/>
<name>H0FU69_RHIML</name>
<evidence type="ECO:0000313" key="1">
    <source>
        <dbReference type="EMBL" id="EHK79400.1"/>
    </source>
</evidence>
<sequence length="50" mass="5384">MTKSDGLAVSPQQAANGIKHEVTEGIQRLHHGEKYSQLLNTLEPSAKQAA</sequence>
<reference evidence="1 2" key="1">
    <citation type="journal article" date="2012" name="J. Bacteriol.">
        <title>Draft Genome Sequence of Sinorhizobium meliloti CCNWSX0020, a Nitrogen-Fixing Symbiont with Copper Tolerance Capability Isolated from Lead-Zinc Mine Tailings.</title>
        <authorList>
            <person name="Li Z."/>
            <person name="Ma Z."/>
            <person name="Hao X."/>
            <person name="Wei G."/>
        </authorList>
    </citation>
    <scope>NUCLEOTIDE SEQUENCE [LARGE SCALE GENOMIC DNA]</scope>
    <source>
        <strain evidence="1 2">CCNWSX0020</strain>
    </source>
</reference>